<reference evidence="1" key="1">
    <citation type="submission" date="2020-11" db="EMBL/GenBank/DDBJ databases">
        <authorList>
            <consortium name="DOE Joint Genome Institute"/>
            <person name="Ahrendt S."/>
            <person name="Riley R."/>
            <person name="Andreopoulos W."/>
            <person name="LaButti K."/>
            <person name="Pangilinan J."/>
            <person name="Ruiz-duenas F.J."/>
            <person name="Barrasa J.M."/>
            <person name="Sanchez-Garcia M."/>
            <person name="Camarero S."/>
            <person name="Miyauchi S."/>
            <person name="Serrano A."/>
            <person name="Linde D."/>
            <person name="Babiker R."/>
            <person name="Drula E."/>
            <person name="Ayuso-Fernandez I."/>
            <person name="Pacheco R."/>
            <person name="Padilla G."/>
            <person name="Ferreira P."/>
            <person name="Barriuso J."/>
            <person name="Kellner H."/>
            <person name="Castanera R."/>
            <person name="Alfaro M."/>
            <person name="Ramirez L."/>
            <person name="Pisabarro A.G."/>
            <person name="Kuo A."/>
            <person name="Tritt A."/>
            <person name="Lipzen A."/>
            <person name="He G."/>
            <person name="Yan M."/>
            <person name="Ng V."/>
            <person name="Cullen D."/>
            <person name="Martin F."/>
            <person name="Rosso M.-N."/>
            <person name="Henrissat B."/>
            <person name="Hibbett D."/>
            <person name="Martinez A.T."/>
            <person name="Grigoriev I.V."/>
        </authorList>
    </citation>
    <scope>NUCLEOTIDE SEQUENCE</scope>
    <source>
        <strain evidence="1">AH 44721</strain>
    </source>
</reference>
<name>A0A9P5NYH8_GYMJU</name>
<accession>A0A9P5NYH8</accession>
<evidence type="ECO:0000313" key="1">
    <source>
        <dbReference type="EMBL" id="KAF8909718.1"/>
    </source>
</evidence>
<evidence type="ECO:0000313" key="2">
    <source>
        <dbReference type="Proteomes" id="UP000724874"/>
    </source>
</evidence>
<gene>
    <name evidence="1" type="ORF">CPB84DRAFT_1765295</name>
</gene>
<organism evidence="1 2">
    <name type="scientific">Gymnopilus junonius</name>
    <name type="common">Spectacular rustgill mushroom</name>
    <name type="synonym">Gymnopilus spectabilis subsp. junonius</name>
    <dbReference type="NCBI Taxonomy" id="109634"/>
    <lineage>
        <taxon>Eukaryota</taxon>
        <taxon>Fungi</taxon>
        <taxon>Dikarya</taxon>
        <taxon>Basidiomycota</taxon>
        <taxon>Agaricomycotina</taxon>
        <taxon>Agaricomycetes</taxon>
        <taxon>Agaricomycetidae</taxon>
        <taxon>Agaricales</taxon>
        <taxon>Agaricineae</taxon>
        <taxon>Hymenogastraceae</taxon>
        <taxon>Gymnopilus</taxon>
    </lineage>
</organism>
<keyword evidence="2" id="KW-1185">Reference proteome</keyword>
<dbReference type="AlphaFoldDB" id="A0A9P5NYH8"/>
<sequence length="297" mass="32606">MRVFKGRKPRGLGSEGATRERSIDRDLLVAVSPDREDFLRTKTILEIREFLKMSPSTSNGHWLYRTQKRRNITIKSNATEGDNDARPSTAINVLPTLSPKSSVIVGVDGTLTTWSSQNLSSTDCLISPRLPGPTHILVVQATHSTITRPVNTVSPSVRQCKASLETMEIPINDLLFVLNVPNLKSIIPEWMRDIMHPLPKTSSGIGAAGLGLDTAGVPPATEPSARAPTAPKRMRVSRRSSLSVASEIALASFELRFNVKDDPLMFTATLLDALRDNLDYIGYYASELWDELLASSI</sequence>
<dbReference type="OrthoDB" id="2946666at2759"/>
<dbReference type="EMBL" id="JADNYJ010000008">
    <property type="protein sequence ID" value="KAF8909718.1"/>
    <property type="molecule type" value="Genomic_DNA"/>
</dbReference>
<dbReference type="Proteomes" id="UP000724874">
    <property type="component" value="Unassembled WGS sequence"/>
</dbReference>
<protein>
    <submittedName>
        <fullName evidence="1">Uncharacterized protein</fullName>
    </submittedName>
</protein>
<comment type="caution">
    <text evidence="1">The sequence shown here is derived from an EMBL/GenBank/DDBJ whole genome shotgun (WGS) entry which is preliminary data.</text>
</comment>
<proteinExistence type="predicted"/>
<feature type="non-terminal residue" evidence="1">
    <location>
        <position position="297"/>
    </location>
</feature>